<dbReference type="AlphaFoldDB" id="D7A794"/>
<evidence type="ECO:0000313" key="3">
    <source>
        <dbReference type="Proteomes" id="UP000006633"/>
    </source>
</evidence>
<proteinExistence type="predicted"/>
<dbReference type="STRING" id="639283.Snov_3050"/>
<name>D7A794_ANCN5</name>
<evidence type="ECO:0000313" key="2">
    <source>
        <dbReference type="EMBL" id="ADH90325.1"/>
    </source>
</evidence>
<dbReference type="Proteomes" id="UP000006633">
    <property type="component" value="Chromosome"/>
</dbReference>
<dbReference type="HOGENOM" id="CLU_3084954_0_0_5"/>
<protein>
    <submittedName>
        <fullName evidence="2">Uncharacterized protein</fullName>
    </submittedName>
</protein>
<reference evidence="2 3" key="1">
    <citation type="journal article" date="2012" name="Stand. Genomic Sci.">
        <title>Complete genome sequence of the facultatively chemolithoautotrophic and methylotrophic alpha Proteobacterium Starkeya novella type strain (ATCC 8093(T)).</title>
        <authorList>
            <person name="Kappler U."/>
            <person name="Davenport K."/>
            <person name="Beatson S."/>
            <person name="Lucas S."/>
            <person name="Lapidus A."/>
            <person name="Copeland A."/>
            <person name="Berry K.W."/>
            <person name="Glavina Del Rio T."/>
            <person name="Hammon N."/>
            <person name="Dalin E."/>
            <person name="Tice H."/>
            <person name="Pitluck S."/>
            <person name="Richardson P."/>
            <person name="Bruce D."/>
            <person name="Goodwin L.A."/>
            <person name="Han C."/>
            <person name="Tapia R."/>
            <person name="Detter J.C."/>
            <person name="Chang Y.J."/>
            <person name="Jeffries C.D."/>
            <person name="Land M."/>
            <person name="Hauser L."/>
            <person name="Kyrpides N.C."/>
            <person name="Goker M."/>
            <person name="Ivanova N."/>
            <person name="Klenk H.P."/>
            <person name="Woyke T."/>
        </authorList>
    </citation>
    <scope>NUCLEOTIDE SEQUENCE [LARGE SCALE GENOMIC DNA]</scope>
    <source>
        <strain evidence="3">ATCC 8093 / DSM 506 / JCM 20403 / CCM 1077 / IAM 12100 / NBRC 12443 / NCIMB 10456</strain>
    </source>
</reference>
<dbReference type="KEGG" id="sno:Snov_3050"/>
<sequence>MAGLGPAIHAYGTAWSARQVVDPRAKPGDDGVRAALSFRGGDFRQPDPFTPR</sequence>
<gene>
    <name evidence="2" type="ordered locus">Snov_3050</name>
</gene>
<dbReference type="EMBL" id="CP002026">
    <property type="protein sequence ID" value="ADH90325.1"/>
    <property type="molecule type" value="Genomic_DNA"/>
</dbReference>
<evidence type="ECO:0000256" key="1">
    <source>
        <dbReference type="SAM" id="MobiDB-lite"/>
    </source>
</evidence>
<feature type="region of interest" description="Disordered" evidence="1">
    <location>
        <begin position="22"/>
        <end position="52"/>
    </location>
</feature>
<keyword evidence="3" id="KW-1185">Reference proteome</keyword>
<accession>D7A794</accession>
<feature type="compositionally biased region" description="Basic and acidic residues" evidence="1">
    <location>
        <begin position="22"/>
        <end position="32"/>
    </location>
</feature>
<organism evidence="2 3">
    <name type="scientific">Ancylobacter novellus (strain ATCC 8093 / DSM 506 / JCM 20403 / CCM 1077 / IAM 12100 / NBRC 12443 / NCIMB 10456)</name>
    <name type="common">Starkeya novella</name>
    <dbReference type="NCBI Taxonomy" id="639283"/>
    <lineage>
        <taxon>Bacteria</taxon>
        <taxon>Pseudomonadati</taxon>
        <taxon>Pseudomonadota</taxon>
        <taxon>Alphaproteobacteria</taxon>
        <taxon>Hyphomicrobiales</taxon>
        <taxon>Xanthobacteraceae</taxon>
        <taxon>Ancylobacter</taxon>
    </lineage>
</organism>